<organism evidence="1 2">
    <name type="scientific">Paraoerskovia sediminicola</name>
    <dbReference type="NCBI Taxonomy" id="1138587"/>
    <lineage>
        <taxon>Bacteria</taxon>
        <taxon>Bacillati</taxon>
        <taxon>Actinomycetota</taxon>
        <taxon>Actinomycetes</taxon>
        <taxon>Micrococcales</taxon>
        <taxon>Cellulomonadaceae</taxon>
        <taxon>Paraoerskovia</taxon>
    </lineage>
</organism>
<evidence type="ECO:0000313" key="1">
    <source>
        <dbReference type="EMBL" id="BDZ41421.1"/>
    </source>
</evidence>
<protein>
    <submittedName>
        <fullName evidence="1">Uncharacterized protein</fullName>
    </submittedName>
</protein>
<dbReference type="Proteomes" id="UP001321475">
    <property type="component" value="Chromosome"/>
</dbReference>
<gene>
    <name evidence="1" type="ORF">GCM10025865_07200</name>
</gene>
<accession>A0ABM8G0A5</accession>
<proteinExistence type="predicted"/>
<sequence>MCDGRTIVAGNPSSRCAATSTSSHAALSREYCQNGLTSGVDSVTGRRDGGFWYADAELMNTY</sequence>
<evidence type="ECO:0000313" key="2">
    <source>
        <dbReference type="Proteomes" id="UP001321475"/>
    </source>
</evidence>
<keyword evidence="2" id="KW-1185">Reference proteome</keyword>
<reference evidence="2" key="1">
    <citation type="journal article" date="2019" name="Int. J. Syst. Evol. Microbiol.">
        <title>The Global Catalogue of Microorganisms (GCM) 10K type strain sequencing project: providing services to taxonomists for standard genome sequencing and annotation.</title>
        <authorList>
            <consortium name="The Broad Institute Genomics Platform"/>
            <consortium name="The Broad Institute Genome Sequencing Center for Infectious Disease"/>
            <person name="Wu L."/>
            <person name="Ma J."/>
        </authorList>
    </citation>
    <scope>NUCLEOTIDE SEQUENCE [LARGE SCALE GENOMIC DNA]</scope>
    <source>
        <strain evidence="2">NBRC 108565</strain>
    </source>
</reference>
<name>A0ABM8G0A5_9CELL</name>
<dbReference type="EMBL" id="AP027729">
    <property type="protein sequence ID" value="BDZ41421.1"/>
    <property type="molecule type" value="Genomic_DNA"/>
</dbReference>